<dbReference type="AlphaFoldDB" id="A0A0A3IXN2"/>
<evidence type="ECO:0000259" key="5">
    <source>
        <dbReference type="Pfam" id="PF13407"/>
    </source>
</evidence>
<dbReference type="Pfam" id="PF13407">
    <property type="entry name" value="Peripla_BP_4"/>
    <property type="match status" value="1"/>
</dbReference>
<sequence>MRKFKSIFGGAVLLSALLLGACSSNEETTPVSSGSGDEERYQIAGILMQSDVEWFKQIQYGMEQAAEEFNVDLKIGNSNLDLATESSLFDTYISQGMDAVLVSAIDSSSSVQAIKRAQDADVLVVNYNTNVDESVMEYFVGIDNFELGAQAGRKVAEYVENELGGKAKIGMVTLSMFEVGIDRAEGFLSEIEKVPGIEIVSQQDANGPEEGMSVAETMIQANPDMDIMWAANGGTTHGVVQGIISKGLQDKIKFFGTDMDLQTANTLLDPSSPYQAVSTQDPEKIGYESVKAAVQALKGETVSNEIIVDLDFFTKEDESKIKEYIEKYKNL</sequence>
<feature type="chain" id="PRO_5038794125" description="Periplasmic binding protein domain-containing protein" evidence="4">
    <location>
        <begin position="22"/>
        <end position="331"/>
    </location>
</feature>
<comment type="similarity">
    <text evidence="2">Belongs to the bacterial solute-binding protein 2 family.</text>
</comment>
<dbReference type="GO" id="GO:0030313">
    <property type="term" value="C:cell envelope"/>
    <property type="evidence" value="ECO:0007669"/>
    <property type="project" value="UniProtKB-SubCell"/>
</dbReference>
<name>A0A0A3IXN2_9BACL</name>
<evidence type="ECO:0000256" key="2">
    <source>
        <dbReference type="ARBA" id="ARBA00007639"/>
    </source>
</evidence>
<gene>
    <name evidence="6" type="ORF">CD30_16850</name>
</gene>
<keyword evidence="7" id="KW-1185">Reference proteome</keyword>
<dbReference type="PANTHER" id="PTHR46847">
    <property type="entry name" value="D-ALLOSE-BINDING PERIPLASMIC PROTEIN-RELATED"/>
    <property type="match status" value="1"/>
</dbReference>
<comment type="caution">
    <text evidence="6">The sequence shown here is derived from an EMBL/GenBank/DDBJ whole genome shotgun (WGS) entry which is preliminary data.</text>
</comment>
<dbReference type="Proteomes" id="UP000030595">
    <property type="component" value="Unassembled WGS sequence"/>
</dbReference>
<comment type="subcellular location">
    <subcellularLocation>
        <location evidence="1">Cell envelope</location>
    </subcellularLocation>
</comment>
<dbReference type="EMBL" id="JPVQ01000045">
    <property type="protein sequence ID" value="KGR89466.1"/>
    <property type="molecule type" value="Genomic_DNA"/>
</dbReference>
<accession>A0A0A3IXN2</accession>
<dbReference type="SUPFAM" id="SSF53822">
    <property type="entry name" value="Periplasmic binding protein-like I"/>
    <property type="match status" value="1"/>
</dbReference>
<organism evidence="6 7">
    <name type="scientific">Ureibacillus massiliensis 4400831 = CIP 108448 = CCUG 49529</name>
    <dbReference type="NCBI Taxonomy" id="1211035"/>
    <lineage>
        <taxon>Bacteria</taxon>
        <taxon>Bacillati</taxon>
        <taxon>Bacillota</taxon>
        <taxon>Bacilli</taxon>
        <taxon>Bacillales</taxon>
        <taxon>Caryophanaceae</taxon>
        <taxon>Ureibacillus</taxon>
    </lineage>
</organism>
<protein>
    <recommendedName>
        <fullName evidence="5">Periplasmic binding protein domain-containing protein</fullName>
    </recommendedName>
</protein>
<reference evidence="6 7" key="1">
    <citation type="submission" date="2014-02" db="EMBL/GenBank/DDBJ databases">
        <title>Draft genome sequence of Lysinibacillus massiliensis CCUG 49529.</title>
        <authorList>
            <person name="Zhang F."/>
            <person name="Wang G."/>
            <person name="Zhang L."/>
        </authorList>
    </citation>
    <scope>NUCLEOTIDE SEQUENCE [LARGE SCALE GENOMIC DNA]</scope>
    <source>
        <strain evidence="6 7">CCUG 49529</strain>
    </source>
</reference>
<dbReference type="GO" id="GO:0030246">
    <property type="term" value="F:carbohydrate binding"/>
    <property type="evidence" value="ECO:0007669"/>
    <property type="project" value="UniProtKB-ARBA"/>
</dbReference>
<evidence type="ECO:0000256" key="4">
    <source>
        <dbReference type="SAM" id="SignalP"/>
    </source>
</evidence>
<dbReference type="InterPro" id="IPR028082">
    <property type="entry name" value="Peripla_BP_I"/>
</dbReference>
<evidence type="ECO:0000313" key="7">
    <source>
        <dbReference type="Proteomes" id="UP000030595"/>
    </source>
</evidence>
<dbReference type="PANTHER" id="PTHR46847:SF1">
    <property type="entry name" value="D-ALLOSE-BINDING PERIPLASMIC PROTEIN-RELATED"/>
    <property type="match status" value="1"/>
</dbReference>
<dbReference type="InterPro" id="IPR025997">
    <property type="entry name" value="SBP_2_dom"/>
</dbReference>
<dbReference type="Gene3D" id="3.40.50.2300">
    <property type="match status" value="2"/>
</dbReference>
<proteinExistence type="inferred from homology"/>
<dbReference type="PROSITE" id="PS51257">
    <property type="entry name" value="PROKAR_LIPOPROTEIN"/>
    <property type="match status" value="1"/>
</dbReference>
<dbReference type="OrthoDB" id="9800520at2"/>
<evidence type="ECO:0000313" key="6">
    <source>
        <dbReference type="EMBL" id="KGR89466.1"/>
    </source>
</evidence>
<keyword evidence="3 4" id="KW-0732">Signal</keyword>
<feature type="domain" description="Periplasmic binding protein" evidence="5">
    <location>
        <begin position="48"/>
        <end position="300"/>
    </location>
</feature>
<evidence type="ECO:0000256" key="3">
    <source>
        <dbReference type="ARBA" id="ARBA00022729"/>
    </source>
</evidence>
<dbReference type="eggNOG" id="COG1879">
    <property type="taxonomic scope" value="Bacteria"/>
</dbReference>
<evidence type="ECO:0000256" key="1">
    <source>
        <dbReference type="ARBA" id="ARBA00004196"/>
    </source>
</evidence>
<dbReference type="RefSeq" id="WP_036179184.1">
    <property type="nucleotide sequence ID" value="NZ_AVCZ01000045.1"/>
</dbReference>
<feature type="signal peptide" evidence="4">
    <location>
        <begin position="1"/>
        <end position="21"/>
    </location>
</feature>